<name>A0ABD3JEG4_EUCGL</name>
<evidence type="ECO:0000259" key="6">
    <source>
        <dbReference type="PROSITE" id="PS50846"/>
    </source>
</evidence>
<keyword evidence="1" id="KW-0488">Methylation</keyword>
<dbReference type="SUPFAM" id="SSF55008">
    <property type="entry name" value="HMA, heavy metal-associated domain"/>
    <property type="match status" value="1"/>
</dbReference>
<comment type="similarity">
    <text evidence="5">Belongs to the HIPP family.</text>
</comment>
<keyword evidence="2" id="KW-0479">Metal-binding</keyword>
<dbReference type="PROSITE" id="PS50846">
    <property type="entry name" value="HMA_2"/>
    <property type="match status" value="1"/>
</dbReference>
<dbReference type="Proteomes" id="UP001634007">
    <property type="component" value="Unassembled WGS sequence"/>
</dbReference>
<feature type="domain" description="HMA" evidence="6">
    <location>
        <begin position="2"/>
        <end position="66"/>
    </location>
</feature>
<dbReference type="PANTHER" id="PTHR45811">
    <property type="entry name" value="COPPER TRANSPORT PROTEIN FAMILY-RELATED"/>
    <property type="match status" value="1"/>
</dbReference>
<keyword evidence="8" id="KW-1185">Reference proteome</keyword>
<evidence type="ECO:0000256" key="4">
    <source>
        <dbReference type="ARBA" id="ARBA00023289"/>
    </source>
</evidence>
<organism evidence="7 8">
    <name type="scientific">Eucalyptus globulus</name>
    <name type="common">Tasmanian blue gum</name>
    <dbReference type="NCBI Taxonomy" id="34317"/>
    <lineage>
        <taxon>Eukaryota</taxon>
        <taxon>Viridiplantae</taxon>
        <taxon>Streptophyta</taxon>
        <taxon>Embryophyta</taxon>
        <taxon>Tracheophyta</taxon>
        <taxon>Spermatophyta</taxon>
        <taxon>Magnoliopsida</taxon>
        <taxon>eudicotyledons</taxon>
        <taxon>Gunneridae</taxon>
        <taxon>Pentapetalae</taxon>
        <taxon>rosids</taxon>
        <taxon>malvids</taxon>
        <taxon>Myrtales</taxon>
        <taxon>Myrtaceae</taxon>
        <taxon>Myrtoideae</taxon>
        <taxon>Eucalypteae</taxon>
        <taxon>Eucalyptus</taxon>
    </lineage>
</organism>
<reference evidence="7 8" key="1">
    <citation type="submission" date="2024-11" db="EMBL/GenBank/DDBJ databases">
        <title>Chromosome-level genome assembly of Eucalyptus globulus Labill. provides insights into its genome evolution.</title>
        <authorList>
            <person name="Li X."/>
        </authorList>
    </citation>
    <scope>NUCLEOTIDE SEQUENCE [LARGE SCALE GENOMIC DNA]</scope>
    <source>
        <strain evidence="7">CL2024</strain>
        <tissue evidence="7">Fresh tender leaves</tissue>
    </source>
</reference>
<evidence type="ECO:0000256" key="2">
    <source>
        <dbReference type="ARBA" id="ARBA00022723"/>
    </source>
</evidence>
<evidence type="ECO:0000313" key="8">
    <source>
        <dbReference type="Proteomes" id="UP001634007"/>
    </source>
</evidence>
<protein>
    <recommendedName>
        <fullName evidence="6">HMA domain-containing protein</fullName>
    </recommendedName>
</protein>
<dbReference type="InterPro" id="IPR036163">
    <property type="entry name" value="HMA_dom_sf"/>
</dbReference>
<keyword evidence="3" id="KW-0449">Lipoprotein</keyword>
<evidence type="ECO:0000256" key="1">
    <source>
        <dbReference type="ARBA" id="ARBA00022481"/>
    </source>
</evidence>
<dbReference type="InterPro" id="IPR051863">
    <property type="entry name" value="HIPP"/>
</dbReference>
<sequence length="153" mass="16565">MAKKIVIKVTISCGKDKKDILKSVAKLEGINEMKIDIEKGTLTIIGDVDPVCVIKALRKKCGICAEIDSVGPEKPPEPKKPEPPKCKPLECPPSCKCPKCVPCPPPCPPCCQCSRCVPCPRPCPRPCPPPCPPPCQPCPPRPCDYDRNTCPIL</sequence>
<proteinExistence type="inferred from homology"/>
<dbReference type="GO" id="GO:0046872">
    <property type="term" value="F:metal ion binding"/>
    <property type="evidence" value="ECO:0007669"/>
    <property type="project" value="UniProtKB-KW"/>
</dbReference>
<evidence type="ECO:0000256" key="3">
    <source>
        <dbReference type="ARBA" id="ARBA00023288"/>
    </source>
</evidence>
<evidence type="ECO:0000256" key="5">
    <source>
        <dbReference type="ARBA" id="ARBA00024045"/>
    </source>
</evidence>
<keyword evidence="4" id="KW-0636">Prenylation</keyword>
<accession>A0ABD3JEG4</accession>
<comment type="caution">
    <text evidence="7">The sequence shown here is derived from an EMBL/GenBank/DDBJ whole genome shotgun (WGS) entry which is preliminary data.</text>
</comment>
<dbReference type="EMBL" id="JBJKBG010000008">
    <property type="protein sequence ID" value="KAL3725732.1"/>
    <property type="molecule type" value="Genomic_DNA"/>
</dbReference>
<evidence type="ECO:0000313" key="7">
    <source>
        <dbReference type="EMBL" id="KAL3725732.1"/>
    </source>
</evidence>
<dbReference type="PANTHER" id="PTHR45811:SF50">
    <property type="entry name" value="HEAVY METAL-ASSOCIATED ISOPRENYLATED PLANT PROTEIN 12-RELATED"/>
    <property type="match status" value="1"/>
</dbReference>
<dbReference type="InterPro" id="IPR006121">
    <property type="entry name" value="HMA_dom"/>
</dbReference>
<dbReference type="Pfam" id="PF00403">
    <property type="entry name" value="HMA"/>
    <property type="match status" value="1"/>
</dbReference>
<gene>
    <name evidence="7" type="ORF">ACJRO7_030717</name>
</gene>
<dbReference type="AlphaFoldDB" id="A0ABD3JEG4"/>
<dbReference type="Gene3D" id="3.30.70.100">
    <property type="match status" value="1"/>
</dbReference>